<proteinExistence type="predicted"/>
<dbReference type="RefSeq" id="WP_154416856.1">
    <property type="nucleotide sequence ID" value="NZ_DBFCGB010000145.1"/>
</dbReference>
<comment type="caution">
    <text evidence="1">The sequence shown here is derived from an EMBL/GenBank/DDBJ whole genome shotgun (WGS) entry which is preliminary data.</text>
</comment>
<organism evidence="1 2">
    <name type="scientific">Victivallis lenta</name>
    <dbReference type="NCBI Taxonomy" id="2606640"/>
    <lineage>
        <taxon>Bacteria</taxon>
        <taxon>Pseudomonadati</taxon>
        <taxon>Lentisphaerota</taxon>
        <taxon>Lentisphaeria</taxon>
        <taxon>Victivallales</taxon>
        <taxon>Victivallaceae</taxon>
        <taxon>Victivallis</taxon>
    </lineage>
</organism>
<name>A0A844FYP7_9BACT</name>
<accession>A0A844FYP7</accession>
<gene>
    <name evidence="1" type="ORF">FYJ85_02195</name>
</gene>
<protein>
    <submittedName>
        <fullName evidence="1">Uncharacterized protein</fullName>
    </submittedName>
</protein>
<dbReference type="Proteomes" id="UP000435649">
    <property type="component" value="Unassembled WGS sequence"/>
</dbReference>
<reference evidence="1 2" key="1">
    <citation type="submission" date="2019-08" db="EMBL/GenBank/DDBJ databases">
        <title>In-depth cultivation of the pig gut microbiome towards novel bacterial diversity and tailored functional studies.</title>
        <authorList>
            <person name="Wylensek D."/>
            <person name="Hitch T.C.A."/>
            <person name="Clavel T."/>
        </authorList>
    </citation>
    <scope>NUCLEOTIDE SEQUENCE [LARGE SCALE GENOMIC DNA]</scope>
    <source>
        <strain evidence="1 2">BBE-744-WT-12</strain>
    </source>
</reference>
<evidence type="ECO:0000313" key="1">
    <source>
        <dbReference type="EMBL" id="MST95854.1"/>
    </source>
</evidence>
<dbReference type="AlphaFoldDB" id="A0A844FYP7"/>
<sequence length="184" mass="20346">MKHIGITIVISLAVVVLISPLLRPKGDGPAPVAAGKAAVTPELRAAVREYRDKMTALYRSAELKYEAGALPLSDVWEAELRSQLAALDDFALDAPAGRDGAVTRAVVTAYFRDEIYRVWKDNLAALDEDEQFRITEECCFARIELARRLPEAADNAAFASARAAWEKEHSVENLKKMFDAEIEK</sequence>
<dbReference type="EMBL" id="VUNS01000002">
    <property type="protein sequence ID" value="MST95854.1"/>
    <property type="molecule type" value="Genomic_DNA"/>
</dbReference>
<evidence type="ECO:0000313" key="2">
    <source>
        <dbReference type="Proteomes" id="UP000435649"/>
    </source>
</evidence>
<keyword evidence="2" id="KW-1185">Reference proteome</keyword>